<dbReference type="SUPFAM" id="SSF56300">
    <property type="entry name" value="Metallo-dependent phosphatases"/>
    <property type="match status" value="1"/>
</dbReference>
<keyword evidence="2" id="KW-0378">Hydrolase</keyword>
<dbReference type="AlphaFoldDB" id="A0A7G7XKZ6"/>
<dbReference type="GO" id="GO:0016787">
    <property type="term" value="F:hydrolase activity"/>
    <property type="evidence" value="ECO:0007669"/>
    <property type="project" value="UniProtKB-KW"/>
</dbReference>
<name>A0A7G7XKZ6_9PSED</name>
<evidence type="ECO:0000313" key="4">
    <source>
        <dbReference type="EMBL" id="QNH80641.1"/>
    </source>
</evidence>
<dbReference type="Proteomes" id="UP000515277">
    <property type="component" value="Chromosome"/>
</dbReference>
<reference evidence="5" key="1">
    <citation type="journal article" date="2020" name="Microbiol. Resour. Announc.">
        <title>Complete genome sequences of four natural Pseudomonas isolates that catabolize a wide range of aromatic compounds relevant to lignin valorization.</title>
        <authorList>
            <person name="Hatmaker E.A."/>
            <person name="Presley G."/>
            <person name="Cannon O."/>
            <person name="Guss A.M."/>
            <person name="Elkins J.G."/>
        </authorList>
    </citation>
    <scope>NUCLEOTIDE SEQUENCE [LARGE SCALE GENOMIC DNA]</scope>
    <source>
        <strain evidence="5">H1F5C</strain>
    </source>
</reference>
<dbReference type="Gene3D" id="3.60.21.10">
    <property type="match status" value="1"/>
</dbReference>
<protein>
    <submittedName>
        <fullName evidence="4">Metallophosphoesterase</fullName>
    </submittedName>
</protein>
<organism evidence="4 5">
    <name type="scientific">Pseudomonas protegens</name>
    <dbReference type="NCBI Taxonomy" id="380021"/>
    <lineage>
        <taxon>Bacteria</taxon>
        <taxon>Pseudomonadati</taxon>
        <taxon>Pseudomonadota</taxon>
        <taxon>Gammaproteobacteria</taxon>
        <taxon>Pseudomonadales</taxon>
        <taxon>Pseudomonadaceae</taxon>
        <taxon>Pseudomonas</taxon>
    </lineage>
</organism>
<evidence type="ECO:0000259" key="3">
    <source>
        <dbReference type="Pfam" id="PF00149"/>
    </source>
</evidence>
<evidence type="ECO:0000256" key="1">
    <source>
        <dbReference type="ARBA" id="ARBA00022729"/>
    </source>
</evidence>
<evidence type="ECO:0000256" key="2">
    <source>
        <dbReference type="ARBA" id="ARBA00022801"/>
    </source>
</evidence>
<gene>
    <name evidence="4" type="ORF">GGI48_10970</name>
</gene>
<dbReference type="EMBL" id="CP060201">
    <property type="protein sequence ID" value="QNH80641.1"/>
    <property type="molecule type" value="Genomic_DNA"/>
</dbReference>
<dbReference type="Pfam" id="PF00149">
    <property type="entry name" value="Metallophos"/>
    <property type="match status" value="1"/>
</dbReference>
<evidence type="ECO:0000313" key="5">
    <source>
        <dbReference type="Proteomes" id="UP000515277"/>
    </source>
</evidence>
<dbReference type="InterPro" id="IPR051558">
    <property type="entry name" value="Metallophosphoesterase_PAP"/>
</dbReference>
<accession>A0A7G7XKZ6</accession>
<dbReference type="InterPro" id="IPR004843">
    <property type="entry name" value="Calcineurin-like_PHP"/>
</dbReference>
<dbReference type="InterPro" id="IPR029052">
    <property type="entry name" value="Metallo-depent_PP-like"/>
</dbReference>
<proteinExistence type="predicted"/>
<keyword evidence="1" id="KW-0732">Signal</keyword>
<dbReference type="PANTHER" id="PTHR10161">
    <property type="entry name" value="TARTRATE-RESISTANT ACID PHOSPHATASE TYPE 5"/>
    <property type="match status" value="1"/>
</dbReference>
<sequence>MIALGDQGSGALQQWRVARAMERVAARDRRLDLVVLLGDNFYGPPLSGTGDMSWQLKFERVYWGRWLNHVPFYAVLGNHDYPESQQVELDYSQEHKGSGRWQMPARYYQKDFGQVQGRPLLRVVFLDTAAPRETLAQQVAFLQQAFAQPGPRPVWRMVAAHHPLRSAGRHGNDEQLLQDLLPALQRSQVDLYLAGHEHNQQLLLEPGEPAWVISGAGGQKLYEMPDVINDRQFSSARAGFAKLDFSAEQLQLVFYDERGTPEQRYRWQRQCRWLAKGCLLPQAEVR</sequence>
<feature type="domain" description="Calcineurin-like phosphoesterase" evidence="3">
    <location>
        <begin position="16"/>
        <end position="199"/>
    </location>
</feature>
<dbReference type="PANTHER" id="PTHR10161:SF14">
    <property type="entry name" value="TARTRATE-RESISTANT ACID PHOSPHATASE TYPE 5"/>
    <property type="match status" value="1"/>
</dbReference>